<sequence length="146" mass="16831">MSDSESSNLSQFVKLIFDAQHQMQDARSVYWQQRANGGVSRDVERYLHASLLQYYDALRRYRKENIIREKWEKYGISEIENIAFSSDVVERAQSGRGHSTDVVSRPARFDAQTAVQYSYRLDDLSKELGFAAPVKMQEADLDEAVV</sequence>
<dbReference type="AlphaFoldDB" id="A0A482T777"/>
<gene>
    <name evidence="1" type="ORF">ELS19_06165</name>
</gene>
<dbReference type="RefSeq" id="WP_129784001.1">
    <property type="nucleotide sequence ID" value="NZ_RZHH01000002.1"/>
</dbReference>
<evidence type="ECO:0000313" key="2">
    <source>
        <dbReference type="Proteomes" id="UP000294028"/>
    </source>
</evidence>
<evidence type="ECO:0000313" key="1">
    <source>
        <dbReference type="EMBL" id="RYJ13580.1"/>
    </source>
</evidence>
<reference evidence="1 2" key="1">
    <citation type="submission" date="2018-12" db="EMBL/GenBank/DDBJ databases">
        <title>Genome analysis provides insights into bioremediation potentialities of Halogeometricum borinquense strain N11.</title>
        <authorList>
            <person name="Najjari A."/>
            <person name="Youssef N."/>
            <person name="Fhoula I."/>
            <person name="Ben Dhia O."/>
            <person name="Mahjoubi M."/>
            <person name="Ouzari H.I."/>
            <person name="Cherif A."/>
        </authorList>
    </citation>
    <scope>NUCLEOTIDE SEQUENCE [LARGE SCALE GENOMIC DNA]</scope>
    <source>
        <strain evidence="1 2">N11</strain>
    </source>
</reference>
<protein>
    <submittedName>
        <fullName evidence="1">Uncharacterized protein</fullName>
    </submittedName>
</protein>
<proteinExistence type="predicted"/>
<organism evidence="1 2">
    <name type="scientific">Halogeometricum borinquense</name>
    <dbReference type="NCBI Taxonomy" id="60847"/>
    <lineage>
        <taxon>Archaea</taxon>
        <taxon>Methanobacteriati</taxon>
        <taxon>Methanobacteriota</taxon>
        <taxon>Stenosarchaea group</taxon>
        <taxon>Halobacteria</taxon>
        <taxon>Halobacteriales</taxon>
        <taxon>Haloferacaceae</taxon>
        <taxon>Halogeometricum</taxon>
    </lineage>
</organism>
<dbReference type="Proteomes" id="UP000294028">
    <property type="component" value="Unassembled WGS sequence"/>
</dbReference>
<name>A0A482T777_9EURY</name>
<accession>A0A482T777</accession>
<comment type="caution">
    <text evidence="1">The sequence shown here is derived from an EMBL/GenBank/DDBJ whole genome shotgun (WGS) entry which is preliminary data.</text>
</comment>
<dbReference type="EMBL" id="RZHH01000002">
    <property type="protein sequence ID" value="RYJ13580.1"/>
    <property type="molecule type" value="Genomic_DNA"/>
</dbReference>